<feature type="region of interest" description="Disordered" evidence="4">
    <location>
        <begin position="180"/>
        <end position="206"/>
    </location>
</feature>
<feature type="region of interest" description="Disordered" evidence="4">
    <location>
        <begin position="55"/>
        <end position="118"/>
    </location>
</feature>
<accession>A0A7R9BJ61</accession>
<gene>
    <name evidence="6" type="ORF">NMOB1V02_LOCUS3026</name>
</gene>
<organism evidence="6">
    <name type="scientific">Notodromas monacha</name>
    <dbReference type="NCBI Taxonomy" id="399045"/>
    <lineage>
        <taxon>Eukaryota</taxon>
        <taxon>Metazoa</taxon>
        <taxon>Ecdysozoa</taxon>
        <taxon>Arthropoda</taxon>
        <taxon>Crustacea</taxon>
        <taxon>Oligostraca</taxon>
        <taxon>Ostracoda</taxon>
        <taxon>Podocopa</taxon>
        <taxon>Podocopida</taxon>
        <taxon>Cypridocopina</taxon>
        <taxon>Cypridoidea</taxon>
        <taxon>Cyprididae</taxon>
        <taxon>Notodromas</taxon>
    </lineage>
</organism>
<evidence type="ECO:0000259" key="5">
    <source>
        <dbReference type="PROSITE" id="PS50102"/>
    </source>
</evidence>
<dbReference type="GO" id="GO:0005737">
    <property type="term" value="C:cytoplasm"/>
    <property type="evidence" value="ECO:0007669"/>
    <property type="project" value="TreeGrafter"/>
</dbReference>
<evidence type="ECO:0000256" key="4">
    <source>
        <dbReference type="SAM" id="MobiDB-lite"/>
    </source>
</evidence>
<feature type="compositionally biased region" description="Low complexity" evidence="4">
    <location>
        <begin position="69"/>
        <end position="88"/>
    </location>
</feature>
<name>A0A7R9BJ61_9CRUS</name>
<dbReference type="OrthoDB" id="1875751at2759"/>
<dbReference type="InterPro" id="IPR012677">
    <property type="entry name" value="Nucleotide-bd_a/b_plait_sf"/>
</dbReference>
<keyword evidence="2 3" id="KW-0694">RNA-binding</keyword>
<dbReference type="SMART" id="SM00360">
    <property type="entry name" value="RRM"/>
    <property type="match status" value="2"/>
</dbReference>
<dbReference type="EMBL" id="OA882412">
    <property type="protein sequence ID" value="CAD7275226.1"/>
    <property type="molecule type" value="Genomic_DNA"/>
</dbReference>
<evidence type="ECO:0000256" key="1">
    <source>
        <dbReference type="ARBA" id="ARBA00022737"/>
    </source>
</evidence>
<dbReference type="InterPro" id="IPR000504">
    <property type="entry name" value="RRM_dom"/>
</dbReference>
<evidence type="ECO:0000256" key="2">
    <source>
        <dbReference type="ARBA" id="ARBA00022884"/>
    </source>
</evidence>
<dbReference type="Gene3D" id="3.30.70.330">
    <property type="match status" value="2"/>
</dbReference>
<dbReference type="GO" id="GO:0003729">
    <property type="term" value="F:mRNA binding"/>
    <property type="evidence" value="ECO:0007669"/>
    <property type="project" value="TreeGrafter"/>
</dbReference>
<evidence type="ECO:0000313" key="6">
    <source>
        <dbReference type="EMBL" id="CAD7275226.1"/>
    </source>
</evidence>
<sequence length="509" mass="52019">MAQFVGVGASLKTEPGAPMHQYAAALGLKADATGIASYQTTAGITNGLGGMNGLAIPPANGMSGSRGNSPSPQEQQQQQQSQLQSGSPTPGNGDNPTTSSPPAQQHIDPPPNKLFVGGLSWQTTTDKLRDYFSPYGTVTDVLIMKDPITQRSRGFGFITFQDAHSVDKVLQVTHHMLDGKKIDPKHATPRNAAKKSSSNVNGFPDAGVPHQAASTVAAAANGTLKTKKIFVGGLSQETAAEEVKQYFTQFGAVEEAVLLMDNQTKRHRGFGFVTMASETAVDRICDIHFHVIKAKKVECKKALPREAVAAAATAAAAAAAAAAQQPSFAYLLARQRCQLAAQQAAAVSSLVPAAFGGAGMQLAGPPASALFQLYDGFSSNQAGGPTLLQSAPQTAGAGSSPVVTSGQLTAGINAPSTYGKVLAYQGATSAYRYAPYPTLSNQAAAAAALAAAAAANHQQQGAGANSAGAAAAAAAAAGYQNYALPTPVDMSAFQGLDWSAMGLPAMYAA</sequence>
<dbReference type="Proteomes" id="UP000678499">
    <property type="component" value="Unassembled WGS sequence"/>
</dbReference>
<dbReference type="PANTHER" id="PTHR48032:SF4">
    <property type="entry name" value="FI20028P1"/>
    <property type="match status" value="1"/>
</dbReference>
<dbReference type="EMBL" id="CAJPEX010000375">
    <property type="protein sequence ID" value="CAG0915378.1"/>
    <property type="molecule type" value="Genomic_DNA"/>
</dbReference>
<dbReference type="AlphaFoldDB" id="A0A7R9BJ61"/>
<feature type="domain" description="RRM" evidence="5">
    <location>
        <begin position="227"/>
        <end position="304"/>
    </location>
</feature>
<proteinExistence type="predicted"/>
<feature type="compositionally biased region" description="Polar residues" evidence="4">
    <location>
        <begin position="89"/>
        <end position="103"/>
    </location>
</feature>
<dbReference type="Pfam" id="PF00076">
    <property type="entry name" value="RRM_1"/>
    <property type="match status" value="2"/>
</dbReference>
<evidence type="ECO:0000256" key="3">
    <source>
        <dbReference type="PROSITE-ProRule" id="PRU00176"/>
    </source>
</evidence>
<dbReference type="FunFam" id="3.30.70.330:FF:000025">
    <property type="entry name" value="RNA-binding protein Musashi homolog 2 isoform X1"/>
    <property type="match status" value="1"/>
</dbReference>
<reference evidence="6" key="1">
    <citation type="submission" date="2020-11" db="EMBL/GenBank/DDBJ databases">
        <authorList>
            <person name="Tran Van P."/>
        </authorList>
    </citation>
    <scope>NUCLEOTIDE SEQUENCE</scope>
</reference>
<dbReference type="SUPFAM" id="SSF54928">
    <property type="entry name" value="RNA-binding domain, RBD"/>
    <property type="match status" value="2"/>
</dbReference>
<dbReference type="PROSITE" id="PS50102">
    <property type="entry name" value="RRM"/>
    <property type="match status" value="2"/>
</dbReference>
<protein>
    <recommendedName>
        <fullName evidence="5">RRM domain-containing protein</fullName>
    </recommendedName>
</protein>
<keyword evidence="7" id="KW-1185">Reference proteome</keyword>
<dbReference type="GO" id="GO:0006417">
    <property type="term" value="P:regulation of translation"/>
    <property type="evidence" value="ECO:0007669"/>
    <property type="project" value="TreeGrafter"/>
</dbReference>
<dbReference type="PANTHER" id="PTHR48032">
    <property type="entry name" value="RNA-BINDING PROTEIN MUSASHI HOMOLOG RBP6"/>
    <property type="match status" value="1"/>
</dbReference>
<evidence type="ECO:0000313" key="7">
    <source>
        <dbReference type="Proteomes" id="UP000678499"/>
    </source>
</evidence>
<keyword evidence="1" id="KW-0677">Repeat</keyword>
<dbReference type="InterPro" id="IPR035979">
    <property type="entry name" value="RBD_domain_sf"/>
</dbReference>
<feature type="domain" description="RRM" evidence="5">
    <location>
        <begin position="112"/>
        <end position="194"/>
    </location>
</feature>